<organism evidence="2 3">
    <name type="scientific">Alternaria panax</name>
    <dbReference type="NCBI Taxonomy" id="48097"/>
    <lineage>
        <taxon>Eukaryota</taxon>
        <taxon>Fungi</taxon>
        <taxon>Dikarya</taxon>
        <taxon>Ascomycota</taxon>
        <taxon>Pezizomycotina</taxon>
        <taxon>Dothideomycetes</taxon>
        <taxon>Pleosporomycetidae</taxon>
        <taxon>Pleosporales</taxon>
        <taxon>Pleosporineae</taxon>
        <taxon>Pleosporaceae</taxon>
        <taxon>Alternaria</taxon>
        <taxon>Alternaria sect. Panax</taxon>
    </lineage>
</organism>
<dbReference type="Gene3D" id="3.40.390.10">
    <property type="entry name" value="Collagenase (Catalytic Domain)"/>
    <property type="match status" value="1"/>
</dbReference>
<proteinExistence type="predicted"/>
<dbReference type="Proteomes" id="UP001199106">
    <property type="component" value="Unassembled WGS sequence"/>
</dbReference>
<reference evidence="2" key="1">
    <citation type="submission" date="2021-07" db="EMBL/GenBank/DDBJ databases">
        <title>Genome Resource of American Ginseng Black Spot Pathogen Alternaria panax.</title>
        <authorList>
            <person name="Qiu C."/>
            <person name="Wang W."/>
            <person name="Liu Z."/>
        </authorList>
    </citation>
    <scope>NUCLEOTIDE SEQUENCE</scope>
    <source>
        <strain evidence="2">BNCC115425</strain>
    </source>
</reference>
<dbReference type="EMBL" id="JAANER010000010">
    <property type="protein sequence ID" value="KAG9185545.1"/>
    <property type="molecule type" value="Genomic_DNA"/>
</dbReference>
<keyword evidence="3" id="KW-1185">Reference proteome</keyword>
<dbReference type="GO" id="GO:0008237">
    <property type="term" value="F:metallopeptidase activity"/>
    <property type="evidence" value="ECO:0007669"/>
    <property type="project" value="InterPro"/>
</dbReference>
<dbReference type="InterPro" id="IPR024079">
    <property type="entry name" value="MetalloPept_cat_dom_sf"/>
</dbReference>
<evidence type="ECO:0000256" key="1">
    <source>
        <dbReference type="SAM" id="SignalP"/>
    </source>
</evidence>
<evidence type="ECO:0000313" key="2">
    <source>
        <dbReference type="EMBL" id="KAG9185545.1"/>
    </source>
</evidence>
<gene>
    <name evidence="2" type="ORF">G6011_06876</name>
</gene>
<protein>
    <submittedName>
        <fullName evidence="2">Uncharacterized protein</fullName>
    </submittedName>
</protein>
<name>A0AAD4F908_9PLEO</name>
<feature type="chain" id="PRO_5042021570" evidence="1">
    <location>
        <begin position="25"/>
        <end position="382"/>
    </location>
</feature>
<accession>A0AAD4F908</accession>
<feature type="signal peptide" evidence="1">
    <location>
        <begin position="1"/>
        <end position="24"/>
    </location>
</feature>
<keyword evidence="1" id="KW-0732">Signal</keyword>
<evidence type="ECO:0000313" key="3">
    <source>
        <dbReference type="Proteomes" id="UP001199106"/>
    </source>
</evidence>
<dbReference type="AlphaFoldDB" id="A0AAD4F908"/>
<sequence>MLTLHTLFHLPPLLVAALLTRAYATPNGVIGDDKGDARPTYATALTGGEGCDFSDIEHIRDGFSEMTSLFAAATPFDPTSQPAREFFGPSIIANYTDMIATNLQRAANYGVLEGGIGAVNSDIHIRCDDPMDLCAKGNKRDGDHAAYNIGNEPHIVFCRDYFRMDSLTGRINKKVDNQMEKDRLMEYYNRASLWARMVMHFSSIGTAVVERPTPAPPNSTTEWLLLTSEGSMNTSVLAGVLNEQPESPTDGSQTLKYAYGATRSKLLAVLSTQMSYDAANNAENYALYALAQYVIKDKGFYPAVPIMDFPNEASVLTNENLQDGERVKYAYFDAVDVVPRPTGMELKGAPLPSEANELRGGSAMSIVGALGIGAALVLIPFG</sequence>
<comment type="caution">
    <text evidence="2">The sequence shown here is derived from an EMBL/GenBank/DDBJ whole genome shotgun (WGS) entry which is preliminary data.</text>
</comment>